<evidence type="ECO:0000313" key="9">
    <source>
        <dbReference type="EMBL" id="GBM79772.1"/>
    </source>
</evidence>
<evidence type="ECO:0000259" key="8">
    <source>
        <dbReference type="PROSITE" id="PS50261"/>
    </source>
</evidence>
<comment type="caution">
    <text evidence="9">The sequence shown here is derived from an EMBL/GenBank/DDBJ whole genome shotgun (WGS) entry which is preliminary data.</text>
</comment>
<dbReference type="SUPFAM" id="SSF81321">
    <property type="entry name" value="Family A G protein-coupled receptor-like"/>
    <property type="match status" value="1"/>
</dbReference>
<evidence type="ECO:0000313" key="10">
    <source>
        <dbReference type="Proteomes" id="UP000499080"/>
    </source>
</evidence>
<dbReference type="EMBL" id="BGPR01002840">
    <property type="protein sequence ID" value="GBM79772.1"/>
    <property type="molecule type" value="Genomic_DNA"/>
</dbReference>
<dbReference type="GO" id="GO:0004930">
    <property type="term" value="F:G protein-coupled receptor activity"/>
    <property type="evidence" value="ECO:0007669"/>
    <property type="project" value="InterPro"/>
</dbReference>
<dbReference type="InterPro" id="IPR053066">
    <property type="entry name" value="ADGR_G7"/>
</dbReference>
<accession>A0A4Y2IS97</accession>
<feature type="transmembrane region" description="Helical" evidence="6">
    <location>
        <begin position="293"/>
        <end position="315"/>
    </location>
</feature>
<evidence type="ECO:0000256" key="4">
    <source>
        <dbReference type="ARBA" id="ARBA00023136"/>
    </source>
</evidence>
<reference evidence="9 10" key="1">
    <citation type="journal article" date="2019" name="Sci. Rep.">
        <title>Orb-weaving spider Araneus ventricosus genome elucidates the spidroin gene catalogue.</title>
        <authorList>
            <person name="Kono N."/>
            <person name="Nakamura H."/>
            <person name="Ohtoshi R."/>
            <person name="Moran D.A.P."/>
            <person name="Shinohara A."/>
            <person name="Yoshida Y."/>
            <person name="Fujiwara M."/>
            <person name="Mori M."/>
            <person name="Tomita M."/>
            <person name="Arakawa K."/>
        </authorList>
    </citation>
    <scope>NUCLEOTIDE SEQUENCE [LARGE SCALE GENOMIC DNA]</scope>
</reference>
<protein>
    <submittedName>
        <fullName evidence="9">Adhesion G-protein coupled receptor G4</fullName>
    </submittedName>
</protein>
<dbReference type="SMART" id="SM00303">
    <property type="entry name" value="GPS"/>
    <property type="match status" value="1"/>
</dbReference>
<comment type="subcellular location">
    <subcellularLocation>
        <location evidence="1">Membrane</location>
        <topology evidence="1">Multi-pass membrane protein</topology>
    </subcellularLocation>
</comment>
<dbReference type="Pfam" id="PF00002">
    <property type="entry name" value="7tm_2"/>
    <property type="match status" value="1"/>
</dbReference>
<keyword evidence="9" id="KW-0675">Receptor</keyword>
<dbReference type="GO" id="GO:0007166">
    <property type="term" value="P:cell surface receptor signaling pathway"/>
    <property type="evidence" value="ECO:0007669"/>
    <property type="project" value="InterPro"/>
</dbReference>
<dbReference type="PRINTS" id="PR00249">
    <property type="entry name" value="GPCRSECRETIN"/>
</dbReference>
<dbReference type="InterPro" id="IPR046338">
    <property type="entry name" value="GAIN_dom_sf"/>
</dbReference>
<keyword evidence="10" id="KW-1185">Reference proteome</keyword>
<dbReference type="PROSITE" id="PS50221">
    <property type="entry name" value="GAIN_B"/>
    <property type="match status" value="1"/>
</dbReference>
<dbReference type="InterPro" id="IPR057244">
    <property type="entry name" value="GAIN_B"/>
</dbReference>
<keyword evidence="4 6" id="KW-0472">Membrane</keyword>
<dbReference type="Gene3D" id="2.60.220.50">
    <property type="match status" value="1"/>
</dbReference>
<dbReference type="InterPro" id="IPR000832">
    <property type="entry name" value="GPCR_2_secretin-like"/>
</dbReference>
<evidence type="ECO:0000256" key="6">
    <source>
        <dbReference type="SAM" id="Phobius"/>
    </source>
</evidence>
<dbReference type="PANTHER" id="PTHR47767:SF1">
    <property type="entry name" value="ADHESION G PROTEIN-COUPLED RECEPTOR G7"/>
    <property type="match status" value="1"/>
</dbReference>
<feature type="transmembrane region" description="Helical" evidence="6">
    <location>
        <begin position="73"/>
        <end position="96"/>
    </location>
</feature>
<dbReference type="CDD" id="cd15040">
    <property type="entry name" value="7tmB2_Adhesion"/>
    <property type="match status" value="1"/>
</dbReference>
<evidence type="ECO:0000256" key="3">
    <source>
        <dbReference type="ARBA" id="ARBA00022989"/>
    </source>
</evidence>
<feature type="domain" description="GAIN-B" evidence="7">
    <location>
        <begin position="1"/>
        <end position="61"/>
    </location>
</feature>
<dbReference type="PANTHER" id="PTHR47767">
    <property type="entry name" value="ADHESION G PROTEIN-COUPLED RECEPTOR G7"/>
    <property type="match status" value="1"/>
</dbReference>
<evidence type="ECO:0000259" key="7">
    <source>
        <dbReference type="PROSITE" id="PS50221"/>
    </source>
</evidence>
<dbReference type="PROSITE" id="PS50261">
    <property type="entry name" value="G_PROTEIN_RECEP_F2_4"/>
    <property type="match status" value="1"/>
</dbReference>
<feature type="transmembrane region" description="Helical" evidence="6">
    <location>
        <begin position="267"/>
        <end position="287"/>
    </location>
</feature>
<feature type="domain" description="G-protein coupled receptors family 2 profile 2" evidence="8">
    <location>
        <begin position="71"/>
        <end position="317"/>
    </location>
</feature>
<dbReference type="Pfam" id="PF01825">
    <property type="entry name" value="GPS"/>
    <property type="match status" value="1"/>
</dbReference>
<feature type="transmembrane region" description="Helical" evidence="6">
    <location>
        <begin position="138"/>
        <end position="163"/>
    </location>
</feature>
<keyword evidence="3 6" id="KW-1133">Transmembrane helix</keyword>
<feature type="transmembrane region" description="Helical" evidence="6">
    <location>
        <begin position="175"/>
        <end position="195"/>
    </location>
</feature>
<keyword evidence="2 6" id="KW-0812">Transmembrane</keyword>
<sequence length="345" mass="39636">MGSREMKASWGCVSWDESLHNYFGGWSYKGCFSVLIDPTHVICYCNRLTRFAVILELDPGFKILKVHKATPSIITYIGCSLSIFGFGIIILTFAIFRKWREYIRHKILFNLSVCLASFLLIFLIGIQKKEWEYGCMAVAILLHYFMLASVFWMLVEAFLQYLLLVKVIEIYISHFLQKVMLFAWGIPVIVVGIVLSADHNLYYSKTEFCCLSGDVFLFAVGLPVSASLAIIFIMFGIIFYSVTYGKPMEKLRCNQDQKKDRIARAKAMFCVSVLLGLSWIFGFLAAIDETKLVFDYLFVIATTLQGFLFFFFFVLRQKNTRELWQNLLKRSSTSVSSQPIGLKEL</sequence>
<evidence type="ECO:0000256" key="1">
    <source>
        <dbReference type="ARBA" id="ARBA00004141"/>
    </source>
</evidence>
<name>A0A4Y2IS97_ARAVE</name>
<dbReference type="InterPro" id="IPR017981">
    <property type="entry name" value="GPCR_2-like_7TM"/>
</dbReference>
<dbReference type="AlphaFoldDB" id="A0A4Y2IS97"/>
<feature type="transmembrane region" description="Helical" evidence="6">
    <location>
        <begin position="215"/>
        <end position="242"/>
    </location>
</feature>
<dbReference type="OrthoDB" id="6487061at2759"/>
<feature type="transmembrane region" description="Helical" evidence="6">
    <location>
        <begin position="108"/>
        <end position="126"/>
    </location>
</feature>
<gene>
    <name evidence="9" type="primary">ADGRG4_1</name>
    <name evidence="9" type="ORF">AVEN_267072_1</name>
</gene>
<keyword evidence="5" id="KW-1015">Disulfide bond</keyword>
<dbReference type="Gene3D" id="1.20.1070.10">
    <property type="entry name" value="Rhodopsin 7-helix transmembrane proteins"/>
    <property type="match status" value="1"/>
</dbReference>
<dbReference type="GO" id="GO:0016020">
    <property type="term" value="C:membrane"/>
    <property type="evidence" value="ECO:0007669"/>
    <property type="project" value="UniProtKB-SubCell"/>
</dbReference>
<evidence type="ECO:0000256" key="5">
    <source>
        <dbReference type="ARBA" id="ARBA00023157"/>
    </source>
</evidence>
<evidence type="ECO:0000256" key="2">
    <source>
        <dbReference type="ARBA" id="ARBA00022692"/>
    </source>
</evidence>
<dbReference type="InterPro" id="IPR000203">
    <property type="entry name" value="GPS"/>
</dbReference>
<organism evidence="9 10">
    <name type="scientific">Araneus ventricosus</name>
    <name type="common">Orbweaver spider</name>
    <name type="synonym">Epeira ventricosa</name>
    <dbReference type="NCBI Taxonomy" id="182803"/>
    <lineage>
        <taxon>Eukaryota</taxon>
        <taxon>Metazoa</taxon>
        <taxon>Ecdysozoa</taxon>
        <taxon>Arthropoda</taxon>
        <taxon>Chelicerata</taxon>
        <taxon>Arachnida</taxon>
        <taxon>Araneae</taxon>
        <taxon>Araneomorphae</taxon>
        <taxon>Entelegynae</taxon>
        <taxon>Araneoidea</taxon>
        <taxon>Araneidae</taxon>
        <taxon>Araneus</taxon>
    </lineage>
</organism>
<dbReference type="Proteomes" id="UP000499080">
    <property type="component" value="Unassembled WGS sequence"/>
</dbReference>
<proteinExistence type="predicted"/>